<feature type="transmembrane region" description="Helical" evidence="1">
    <location>
        <begin position="179"/>
        <end position="197"/>
    </location>
</feature>
<dbReference type="InterPro" id="IPR043128">
    <property type="entry name" value="Rev_trsase/Diguanyl_cyclase"/>
</dbReference>
<proteinExistence type="predicted"/>
<dbReference type="NCBIfam" id="TIGR00254">
    <property type="entry name" value="GGDEF"/>
    <property type="match status" value="1"/>
</dbReference>
<dbReference type="InterPro" id="IPR000160">
    <property type="entry name" value="GGDEF_dom"/>
</dbReference>
<gene>
    <name evidence="3" type="ORF">AR1Y2_1722</name>
</gene>
<keyword evidence="1" id="KW-1133">Transmembrane helix</keyword>
<keyword evidence="1" id="KW-0472">Membrane</keyword>
<dbReference type="GO" id="GO:1902201">
    <property type="term" value="P:negative regulation of bacterial-type flagellum-dependent cell motility"/>
    <property type="evidence" value="ECO:0007669"/>
    <property type="project" value="TreeGrafter"/>
</dbReference>
<dbReference type="SMART" id="SM00267">
    <property type="entry name" value="GGDEF"/>
    <property type="match status" value="1"/>
</dbReference>
<organism evidence="3 4">
    <name type="scientific">Anaerostipes rhamnosivorans</name>
    <dbReference type="NCBI Taxonomy" id="1229621"/>
    <lineage>
        <taxon>Bacteria</taxon>
        <taxon>Bacillati</taxon>
        <taxon>Bacillota</taxon>
        <taxon>Clostridia</taxon>
        <taxon>Lachnospirales</taxon>
        <taxon>Lachnospiraceae</taxon>
        <taxon>Anaerostipes</taxon>
    </lineage>
</organism>
<dbReference type="AlphaFoldDB" id="A0A4P8ICH6"/>
<dbReference type="KEGG" id="arf:AR1Y2_1722"/>
<dbReference type="FunFam" id="3.30.70.270:FF:000001">
    <property type="entry name" value="Diguanylate cyclase domain protein"/>
    <property type="match status" value="1"/>
</dbReference>
<feature type="transmembrane region" description="Helical" evidence="1">
    <location>
        <begin position="34"/>
        <end position="52"/>
    </location>
</feature>
<dbReference type="GO" id="GO:0043709">
    <property type="term" value="P:cell adhesion involved in single-species biofilm formation"/>
    <property type="evidence" value="ECO:0007669"/>
    <property type="project" value="TreeGrafter"/>
</dbReference>
<reference evidence="3 4" key="1">
    <citation type="submission" date="2019-05" db="EMBL/GenBank/DDBJ databases">
        <title>Complete genome sequencing of Anaerostipes rhamnosivorans.</title>
        <authorList>
            <person name="Bui T.P.N."/>
            <person name="de Vos W.M."/>
        </authorList>
    </citation>
    <scope>NUCLEOTIDE SEQUENCE [LARGE SCALE GENOMIC DNA]</scope>
    <source>
        <strain evidence="3 4">1y2</strain>
    </source>
</reference>
<dbReference type="PANTHER" id="PTHR45138:SF9">
    <property type="entry name" value="DIGUANYLATE CYCLASE DGCM-RELATED"/>
    <property type="match status" value="1"/>
</dbReference>
<protein>
    <submittedName>
        <fullName evidence="3">Response regulator containing a CheY-like receiver domain and a GGDEF domain</fullName>
    </submittedName>
</protein>
<dbReference type="PROSITE" id="PS50887">
    <property type="entry name" value="GGDEF"/>
    <property type="match status" value="1"/>
</dbReference>
<sequence>MNDLKRYLGFPADLSYRAQIEQNLTRHTYKMHTVFQLVILACQILMLFSISTLPGGPFVKPRRTAYFCMYMVLVLCTLLSLLTKALLKEKIMERYGLFSRMELAYIILICFWGTAVTLNDQLGGNGLNVFIYMSLLAAAVGLMKPWQSLLLFGGNFLLLNVLLPYFPDPYGADQSFNNMTNSFFISVLCIVISVTFYRNRVMSEYDSIIIKEQYDKIVDINKKLNQQVIRDHLTGLYNRNYLDTVLEKQFQNVRSERGNIACLMIDIDYFKQYNDKFGHMSGDQCLRAFAGFLEQEMQDRMGSLVRYGGEEFLLFLFDQDADDAIDLAEHMRSSVEAGDYLCAGADDRHITISIGLYRECPAGETSLDQFIVKADNALYEAKRQGRNCIRQI</sequence>
<keyword evidence="1" id="KW-0812">Transmembrane</keyword>
<feature type="domain" description="GGDEF" evidence="2">
    <location>
        <begin position="258"/>
        <end position="392"/>
    </location>
</feature>
<dbReference type="InterPro" id="IPR029787">
    <property type="entry name" value="Nucleotide_cyclase"/>
</dbReference>
<dbReference type="InterPro" id="IPR050469">
    <property type="entry name" value="Diguanylate_Cyclase"/>
</dbReference>
<dbReference type="CDD" id="cd01949">
    <property type="entry name" value="GGDEF"/>
    <property type="match status" value="1"/>
</dbReference>
<evidence type="ECO:0000313" key="4">
    <source>
        <dbReference type="Proteomes" id="UP000298653"/>
    </source>
</evidence>
<evidence type="ECO:0000259" key="2">
    <source>
        <dbReference type="PROSITE" id="PS50887"/>
    </source>
</evidence>
<dbReference type="Pfam" id="PF00990">
    <property type="entry name" value="GGDEF"/>
    <property type="match status" value="1"/>
</dbReference>
<dbReference type="GO" id="GO:0005886">
    <property type="term" value="C:plasma membrane"/>
    <property type="evidence" value="ECO:0007669"/>
    <property type="project" value="TreeGrafter"/>
</dbReference>
<feature type="transmembrane region" description="Helical" evidence="1">
    <location>
        <begin position="125"/>
        <end position="142"/>
    </location>
</feature>
<feature type="transmembrane region" description="Helical" evidence="1">
    <location>
        <begin position="64"/>
        <end position="82"/>
    </location>
</feature>
<dbReference type="RefSeq" id="WP_137328592.1">
    <property type="nucleotide sequence ID" value="NZ_CP040058.1"/>
</dbReference>
<feature type="transmembrane region" description="Helical" evidence="1">
    <location>
        <begin position="149"/>
        <end position="167"/>
    </location>
</feature>
<dbReference type="OrthoDB" id="9805474at2"/>
<dbReference type="PANTHER" id="PTHR45138">
    <property type="entry name" value="REGULATORY COMPONENTS OF SENSORY TRANSDUCTION SYSTEM"/>
    <property type="match status" value="1"/>
</dbReference>
<dbReference type="SUPFAM" id="SSF55073">
    <property type="entry name" value="Nucleotide cyclase"/>
    <property type="match status" value="1"/>
</dbReference>
<feature type="transmembrane region" description="Helical" evidence="1">
    <location>
        <begin position="103"/>
        <end position="119"/>
    </location>
</feature>
<name>A0A4P8ICH6_9FIRM</name>
<accession>A0A4P8ICH6</accession>
<dbReference type="GO" id="GO:0052621">
    <property type="term" value="F:diguanylate cyclase activity"/>
    <property type="evidence" value="ECO:0007669"/>
    <property type="project" value="TreeGrafter"/>
</dbReference>
<dbReference type="Proteomes" id="UP000298653">
    <property type="component" value="Chromosome"/>
</dbReference>
<keyword evidence="4" id="KW-1185">Reference proteome</keyword>
<dbReference type="EMBL" id="CP040058">
    <property type="protein sequence ID" value="QCP35176.1"/>
    <property type="molecule type" value="Genomic_DNA"/>
</dbReference>
<evidence type="ECO:0000313" key="3">
    <source>
        <dbReference type="EMBL" id="QCP35176.1"/>
    </source>
</evidence>
<evidence type="ECO:0000256" key="1">
    <source>
        <dbReference type="SAM" id="Phobius"/>
    </source>
</evidence>
<dbReference type="Gene3D" id="3.30.70.270">
    <property type="match status" value="1"/>
</dbReference>